<dbReference type="AlphaFoldDB" id="A0A1Y2FKD8"/>
<evidence type="ECO:0000313" key="12">
    <source>
        <dbReference type="Proteomes" id="UP000193685"/>
    </source>
</evidence>
<dbReference type="GO" id="GO:0070536">
    <property type="term" value="P:protein K63-linked deubiquitination"/>
    <property type="evidence" value="ECO:0007669"/>
    <property type="project" value="InterPro"/>
</dbReference>
<dbReference type="PANTHER" id="PTHR12947:SF13">
    <property type="entry name" value="FI19924P1"/>
    <property type="match status" value="1"/>
</dbReference>
<dbReference type="GO" id="GO:0046872">
    <property type="term" value="F:metal ion binding"/>
    <property type="evidence" value="ECO:0007669"/>
    <property type="project" value="UniProtKB-KW"/>
</dbReference>
<dbReference type="InterPro" id="IPR000555">
    <property type="entry name" value="JAMM/MPN+_dom"/>
</dbReference>
<dbReference type="GO" id="GO:0016020">
    <property type="term" value="C:membrane"/>
    <property type="evidence" value="ECO:0007669"/>
    <property type="project" value="TreeGrafter"/>
</dbReference>
<comment type="similarity">
    <text evidence="2">Belongs to the peptidase M67C family.</text>
</comment>
<dbReference type="GO" id="GO:0006508">
    <property type="term" value="P:proteolysis"/>
    <property type="evidence" value="ECO:0007669"/>
    <property type="project" value="UniProtKB-KW"/>
</dbReference>
<dbReference type="RefSeq" id="XP_040726438.1">
    <property type="nucleotide sequence ID" value="XM_040866757.1"/>
</dbReference>
<feature type="region of interest" description="Disordered" evidence="9">
    <location>
        <begin position="142"/>
        <end position="166"/>
    </location>
</feature>
<keyword evidence="5" id="KW-0833">Ubl conjugation pathway</keyword>
<evidence type="ECO:0000259" key="10">
    <source>
        <dbReference type="PROSITE" id="PS50249"/>
    </source>
</evidence>
<reference evidence="11 12" key="1">
    <citation type="submission" date="2016-07" db="EMBL/GenBank/DDBJ databases">
        <title>Pervasive Adenine N6-methylation of Active Genes in Fungi.</title>
        <authorList>
            <consortium name="DOE Joint Genome Institute"/>
            <person name="Mondo S.J."/>
            <person name="Dannebaum R.O."/>
            <person name="Kuo R.C."/>
            <person name="Labutti K."/>
            <person name="Haridas S."/>
            <person name="Kuo A."/>
            <person name="Salamov A."/>
            <person name="Ahrendt S.R."/>
            <person name="Lipzen A."/>
            <person name="Sullivan W."/>
            <person name="Andreopoulos W.B."/>
            <person name="Clum A."/>
            <person name="Lindquist E."/>
            <person name="Daum C."/>
            <person name="Ramamoorthy G.K."/>
            <person name="Gryganskyi A."/>
            <person name="Culley D."/>
            <person name="Magnuson J.K."/>
            <person name="James T.Y."/>
            <person name="O'Malley M.A."/>
            <person name="Stajich J.E."/>
            <person name="Spatafora J.W."/>
            <person name="Visel A."/>
            <person name="Grigoriev I.V."/>
        </authorList>
    </citation>
    <scope>NUCLEOTIDE SEQUENCE [LARGE SCALE GENOMIC DNA]</scope>
    <source>
        <strain evidence="11 12">12-1054</strain>
    </source>
</reference>
<name>A0A1Y2FKD8_PROLT</name>
<dbReference type="SMART" id="SM00232">
    <property type="entry name" value="JAB_MPN"/>
    <property type="match status" value="1"/>
</dbReference>
<dbReference type="PROSITE" id="PS50249">
    <property type="entry name" value="MPN"/>
    <property type="match status" value="1"/>
</dbReference>
<dbReference type="Proteomes" id="UP000193685">
    <property type="component" value="Unassembled WGS sequence"/>
</dbReference>
<protein>
    <recommendedName>
        <fullName evidence="10">MPN domain-containing protein</fullName>
    </recommendedName>
</protein>
<dbReference type="InterPro" id="IPR044098">
    <property type="entry name" value="STAMBP/STALP-like_MPN"/>
</dbReference>
<dbReference type="Pfam" id="PF01398">
    <property type="entry name" value="JAB"/>
    <property type="match status" value="1"/>
</dbReference>
<evidence type="ECO:0000256" key="1">
    <source>
        <dbReference type="ARBA" id="ARBA00001947"/>
    </source>
</evidence>
<dbReference type="GO" id="GO:0005768">
    <property type="term" value="C:endosome"/>
    <property type="evidence" value="ECO:0007669"/>
    <property type="project" value="TreeGrafter"/>
</dbReference>
<dbReference type="OrthoDB" id="3640at2759"/>
<dbReference type="CDD" id="cd08066">
    <property type="entry name" value="MPN_AMSH_like"/>
    <property type="match status" value="1"/>
</dbReference>
<dbReference type="SUPFAM" id="SSF102712">
    <property type="entry name" value="JAB1/MPN domain"/>
    <property type="match status" value="1"/>
</dbReference>
<organism evidence="11 12">
    <name type="scientific">Protomyces lactucae-debilis</name>
    <dbReference type="NCBI Taxonomy" id="2754530"/>
    <lineage>
        <taxon>Eukaryota</taxon>
        <taxon>Fungi</taxon>
        <taxon>Dikarya</taxon>
        <taxon>Ascomycota</taxon>
        <taxon>Taphrinomycotina</taxon>
        <taxon>Taphrinomycetes</taxon>
        <taxon>Taphrinales</taxon>
        <taxon>Protomycetaceae</taxon>
        <taxon>Protomyces</taxon>
    </lineage>
</organism>
<dbReference type="InterPro" id="IPR037518">
    <property type="entry name" value="MPN"/>
</dbReference>
<dbReference type="Gene3D" id="3.40.140.10">
    <property type="entry name" value="Cytidine Deaminase, domain 2"/>
    <property type="match status" value="1"/>
</dbReference>
<dbReference type="EMBL" id="MCFI01000006">
    <property type="protein sequence ID" value="ORY84420.1"/>
    <property type="molecule type" value="Genomic_DNA"/>
</dbReference>
<evidence type="ECO:0000256" key="2">
    <source>
        <dbReference type="ARBA" id="ARBA00010981"/>
    </source>
</evidence>
<evidence type="ECO:0000256" key="6">
    <source>
        <dbReference type="ARBA" id="ARBA00022801"/>
    </source>
</evidence>
<keyword evidence="7" id="KW-0862">Zinc</keyword>
<evidence type="ECO:0000256" key="9">
    <source>
        <dbReference type="SAM" id="MobiDB-lite"/>
    </source>
</evidence>
<dbReference type="FunFam" id="3.40.140.10:FF:000033">
    <property type="entry name" value="AMSH-like protease sst2"/>
    <property type="match status" value="1"/>
</dbReference>
<gene>
    <name evidence="11" type="ORF">BCR37DRAFT_266623</name>
</gene>
<dbReference type="GO" id="GO:0140492">
    <property type="term" value="F:metal-dependent deubiquitinase activity"/>
    <property type="evidence" value="ECO:0007669"/>
    <property type="project" value="InterPro"/>
</dbReference>
<feature type="domain" description="MPN" evidence="10">
    <location>
        <begin position="242"/>
        <end position="370"/>
    </location>
</feature>
<keyword evidence="12" id="KW-1185">Reference proteome</keyword>
<dbReference type="InterPro" id="IPR015063">
    <property type="entry name" value="USP8_dimer"/>
</dbReference>
<dbReference type="GO" id="GO:0061578">
    <property type="term" value="F:K63-linked deubiquitinase activity"/>
    <property type="evidence" value="ECO:0007669"/>
    <property type="project" value="InterPro"/>
</dbReference>
<accession>A0A1Y2FKD8</accession>
<dbReference type="STRING" id="56484.A0A1Y2FKD8"/>
<feature type="compositionally biased region" description="Basic and acidic residues" evidence="9">
    <location>
        <begin position="143"/>
        <end position="156"/>
    </location>
</feature>
<comment type="caution">
    <text evidence="11">The sequence shown here is derived from an EMBL/GenBank/DDBJ whole genome shotgun (WGS) entry which is preliminary data.</text>
</comment>
<comment type="cofactor">
    <cofactor evidence="1">
        <name>Zn(2+)</name>
        <dbReference type="ChEBI" id="CHEBI:29105"/>
    </cofactor>
</comment>
<proteinExistence type="inferred from homology"/>
<keyword evidence="6" id="KW-0378">Hydrolase</keyword>
<keyword evidence="4" id="KW-0479">Metal-binding</keyword>
<dbReference type="Gene3D" id="1.20.58.80">
    <property type="entry name" value="Phosphotransferase system, lactose/cellobiose-type IIA subunit"/>
    <property type="match status" value="1"/>
</dbReference>
<keyword evidence="8" id="KW-0482">Metalloprotease</keyword>
<evidence type="ECO:0000256" key="8">
    <source>
        <dbReference type="ARBA" id="ARBA00023049"/>
    </source>
</evidence>
<dbReference type="PANTHER" id="PTHR12947">
    <property type="entry name" value="AMSH-LIKE PROTEASE"/>
    <property type="match status" value="1"/>
</dbReference>
<evidence type="ECO:0000256" key="7">
    <source>
        <dbReference type="ARBA" id="ARBA00022833"/>
    </source>
</evidence>
<evidence type="ECO:0000256" key="5">
    <source>
        <dbReference type="ARBA" id="ARBA00022786"/>
    </source>
</evidence>
<sequence length="421" mass="47049">MSAPTKRAPANVLSRKILQERAIAGLQASWNPQARLQLWFRAFERIRREAETVHAEGDVQQAYMLLLRCVELVVTYMPTHPQAREPEHRRQLVQLNATVERMLQTLAELKRKVDDAYAVQEAQAKKDAADKAQAMQKLALAKRQRELEQRAQEQSRRSSGSNGNRTDIMQRLAALREAHHLGEEHVQAVPLTPIVSSTAALNEPDVPSSISPGHPAQLITKTSNTYNFSASAQLENGTELRTVFVPGTLRDKFLSIAASNTSRNLETCGILSGIVKANAYFVTHLIIPAQESTSDTCHTTDEVSLFTYQDEHDLFTLGWIHTHPTQTCFMSSVDIHTHMSYQVMLPEAIAIVLSPSKQPDWGVFRLTDPPGMQAVKNCRQTGLFHPHDETNIYTDALHEVGSSVGHMKEMSSMAFSVVDQR</sequence>
<keyword evidence="3" id="KW-0645">Protease</keyword>
<evidence type="ECO:0000256" key="3">
    <source>
        <dbReference type="ARBA" id="ARBA00022670"/>
    </source>
</evidence>
<dbReference type="GeneID" id="63783356"/>
<dbReference type="Pfam" id="PF08969">
    <property type="entry name" value="USP8_dimer"/>
    <property type="match status" value="1"/>
</dbReference>
<evidence type="ECO:0000313" key="11">
    <source>
        <dbReference type="EMBL" id="ORY84420.1"/>
    </source>
</evidence>
<evidence type="ECO:0000256" key="4">
    <source>
        <dbReference type="ARBA" id="ARBA00022723"/>
    </source>
</evidence>